<accession>A0A2P6RH68</accession>
<sequence>MVHGACHDELYIFAKTVTVVLPLLNESLKLVRETFVLEHVLLLPFHLMACHL</sequence>
<organism evidence="1 2">
    <name type="scientific">Rosa chinensis</name>
    <name type="common">China rose</name>
    <dbReference type="NCBI Taxonomy" id="74649"/>
    <lineage>
        <taxon>Eukaryota</taxon>
        <taxon>Viridiplantae</taxon>
        <taxon>Streptophyta</taxon>
        <taxon>Embryophyta</taxon>
        <taxon>Tracheophyta</taxon>
        <taxon>Spermatophyta</taxon>
        <taxon>Magnoliopsida</taxon>
        <taxon>eudicotyledons</taxon>
        <taxon>Gunneridae</taxon>
        <taxon>Pentapetalae</taxon>
        <taxon>rosids</taxon>
        <taxon>fabids</taxon>
        <taxon>Rosales</taxon>
        <taxon>Rosaceae</taxon>
        <taxon>Rosoideae</taxon>
        <taxon>Rosoideae incertae sedis</taxon>
        <taxon>Rosa</taxon>
    </lineage>
</organism>
<name>A0A2P6RH68_ROSCH</name>
<keyword evidence="2" id="KW-1185">Reference proteome</keyword>
<dbReference type="Gramene" id="PRQ45774">
    <property type="protein sequence ID" value="PRQ45774"/>
    <property type="gene ID" value="RchiOBHm_Chr3g0495291"/>
</dbReference>
<comment type="caution">
    <text evidence="1">The sequence shown here is derived from an EMBL/GenBank/DDBJ whole genome shotgun (WGS) entry which is preliminary data.</text>
</comment>
<gene>
    <name evidence="1" type="ORF">RchiOBHm_Chr3g0495291</name>
</gene>
<dbReference type="Proteomes" id="UP000238479">
    <property type="component" value="Chromosome 3"/>
</dbReference>
<evidence type="ECO:0000313" key="2">
    <source>
        <dbReference type="Proteomes" id="UP000238479"/>
    </source>
</evidence>
<dbReference type="AlphaFoldDB" id="A0A2P6RH68"/>
<dbReference type="EMBL" id="PDCK01000041">
    <property type="protein sequence ID" value="PRQ45774.1"/>
    <property type="molecule type" value="Genomic_DNA"/>
</dbReference>
<evidence type="ECO:0000313" key="1">
    <source>
        <dbReference type="EMBL" id="PRQ45774.1"/>
    </source>
</evidence>
<reference evidence="1 2" key="1">
    <citation type="journal article" date="2018" name="Nat. Genet.">
        <title>The Rosa genome provides new insights in the design of modern roses.</title>
        <authorList>
            <person name="Bendahmane M."/>
        </authorList>
    </citation>
    <scope>NUCLEOTIDE SEQUENCE [LARGE SCALE GENOMIC DNA]</scope>
    <source>
        <strain evidence="2">cv. Old Blush</strain>
    </source>
</reference>
<proteinExistence type="predicted"/>
<protein>
    <submittedName>
        <fullName evidence="1">Uncharacterized protein</fullName>
    </submittedName>
</protein>